<feature type="compositionally biased region" description="Gly residues" evidence="8">
    <location>
        <begin position="376"/>
        <end position="391"/>
    </location>
</feature>
<keyword evidence="5 7" id="KW-0539">Nucleus</keyword>
<protein>
    <recommendedName>
        <fullName evidence="3 7">DNA replication regulator SLD2</fullName>
    </recommendedName>
</protein>
<dbReference type="InterPro" id="IPR021110">
    <property type="entry name" value="DNA_rep_checkpnt_protein"/>
</dbReference>
<feature type="compositionally biased region" description="Acidic residues" evidence="8">
    <location>
        <begin position="264"/>
        <end position="285"/>
    </location>
</feature>
<reference evidence="10" key="2">
    <citation type="journal article" date="2019" name="IMA Fungus">
        <title>Genome sequencing and comparison of five Tilletia species to identify candidate genes for the detection of regulated species infecting wheat.</title>
        <authorList>
            <person name="Nguyen H.D.T."/>
            <person name="Sultana T."/>
            <person name="Kesanakurti P."/>
            <person name="Hambleton S."/>
        </authorList>
    </citation>
    <scope>NUCLEOTIDE SEQUENCE</scope>
    <source>
        <strain evidence="10">DAOMC 238032</strain>
    </source>
</reference>
<feature type="region of interest" description="Disordered" evidence="8">
    <location>
        <begin position="686"/>
        <end position="890"/>
    </location>
</feature>
<dbReference type="GO" id="GO:0000727">
    <property type="term" value="P:double-strand break repair via break-induced replication"/>
    <property type="evidence" value="ECO:0007669"/>
    <property type="project" value="TreeGrafter"/>
</dbReference>
<dbReference type="GO" id="GO:0031261">
    <property type="term" value="C:DNA replication preinitiation complex"/>
    <property type="evidence" value="ECO:0007669"/>
    <property type="project" value="TreeGrafter"/>
</dbReference>
<feature type="region of interest" description="Disordered" evidence="8">
    <location>
        <begin position="20"/>
        <end position="168"/>
    </location>
</feature>
<feature type="compositionally biased region" description="Low complexity" evidence="8">
    <location>
        <begin position="138"/>
        <end position="155"/>
    </location>
</feature>
<keyword evidence="12" id="KW-1185">Reference proteome</keyword>
<dbReference type="GO" id="GO:0006270">
    <property type="term" value="P:DNA replication initiation"/>
    <property type="evidence" value="ECO:0007669"/>
    <property type="project" value="UniProtKB-UniRule"/>
</dbReference>
<gene>
    <name evidence="10" type="ORF">A4X03_0g1050</name>
    <name evidence="9" type="ORF">JKIAZH3_G5930</name>
</gene>
<organism evidence="10 11">
    <name type="scientific">Tilletia caries</name>
    <name type="common">wheat bunt fungus</name>
    <dbReference type="NCBI Taxonomy" id="13290"/>
    <lineage>
        <taxon>Eukaryota</taxon>
        <taxon>Fungi</taxon>
        <taxon>Dikarya</taxon>
        <taxon>Basidiomycota</taxon>
        <taxon>Ustilaginomycotina</taxon>
        <taxon>Exobasidiomycetes</taxon>
        <taxon>Tilletiales</taxon>
        <taxon>Tilletiaceae</taxon>
        <taxon>Tilletia</taxon>
    </lineage>
</organism>
<feature type="compositionally biased region" description="Acidic residues" evidence="8">
    <location>
        <begin position="800"/>
        <end position="830"/>
    </location>
</feature>
<feature type="compositionally biased region" description="Pro residues" evidence="8">
    <location>
        <begin position="618"/>
        <end position="634"/>
    </location>
</feature>
<comment type="caution">
    <text evidence="10">The sequence shown here is derived from an EMBL/GenBank/DDBJ whole genome shotgun (WGS) entry which is preliminary data.</text>
</comment>
<dbReference type="EMBL" id="LWDD02000076">
    <property type="protein sequence ID" value="KAE8264298.1"/>
    <property type="molecule type" value="Genomic_DNA"/>
</dbReference>
<keyword evidence="6 7" id="KW-0131">Cell cycle</keyword>
<dbReference type="Pfam" id="PF11719">
    <property type="entry name" value="Drc1-Sld2"/>
    <property type="match status" value="1"/>
</dbReference>
<evidence type="ECO:0000256" key="5">
    <source>
        <dbReference type="ARBA" id="ARBA00023242"/>
    </source>
</evidence>
<dbReference type="AlphaFoldDB" id="A0A177V413"/>
<evidence type="ECO:0000256" key="3">
    <source>
        <dbReference type="ARBA" id="ARBA00018363"/>
    </source>
</evidence>
<dbReference type="EMBL" id="CAJHJG010004419">
    <property type="protein sequence ID" value="CAD6940776.1"/>
    <property type="molecule type" value="Genomic_DNA"/>
</dbReference>
<dbReference type="GO" id="GO:0003697">
    <property type="term" value="F:single-stranded DNA binding"/>
    <property type="evidence" value="ECO:0007669"/>
    <property type="project" value="TreeGrafter"/>
</dbReference>
<name>A0A177V413_9BASI</name>
<feature type="region of interest" description="Disordered" evidence="8">
    <location>
        <begin position="210"/>
        <end position="673"/>
    </location>
</feature>
<proteinExistence type="inferred from homology"/>
<dbReference type="GO" id="GO:1902977">
    <property type="term" value="P:mitotic DNA replication preinitiation complex assembly"/>
    <property type="evidence" value="ECO:0007669"/>
    <property type="project" value="TreeGrafter"/>
</dbReference>
<feature type="compositionally biased region" description="Low complexity" evidence="8">
    <location>
        <begin position="360"/>
        <end position="370"/>
    </location>
</feature>
<evidence type="ECO:0000256" key="8">
    <source>
        <dbReference type="SAM" id="MobiDB-lite"/>
    </source>
</evidence>
<dbReference type="Gene3D" id="1.10.10.1460">
    <property type="match status" value="1"/>
</dbReference>
<evidence type="ECO:0000256" key="2">
    <source>
        <dbReference type="ARBA" id="ARBA00007276"/>
    </source>
</evidence>
<feature type="compositionally biased region" description="Acidic residues" evidence="8">
    <location>
        <begin position="581"/>
        <end position="603"/>
    </location>
</feature>
<dbReference type="Proteomes" id="UP000836402">
    <property type="component" value="Unassembled WGS sequence"/>
</dbReference>
<evidence type="ECO:0000256" key="6">
    <source>
        <dbReference type="ARBA" id="ARBA00023306"/>
    </source>
</evidence>
<evidence type="ECO:0000256" key="7">
    <source>
        <dbReference type="RuleBase" id="RU367067"/>
    </source>
</evidence>
<evidence type="ECO:0000313" key="12">
    <source>
        <dbReference type="Proteomes" id="UP000836402"/>
    </source>
</evidence>
<accession>A0A177V413</accession>
<dbReference type="GO" id="GO:0003688">
    <property type="term" value="F:DNA replication origin binding"/>
    <property type="evidence" value="ECO:0007669"/>
    <property type="project" value="TreeGrafter"/>
</dbReference>
<feature type="compositionally biased region" description="Basic and acidic residues" evidence="8">
    <location>
        <begin position="757"/>
        <end position="768"/>
    </location>
</feature>
<feature type="compositionally biased region" description="Low complexity" evidence="8">
    <location>
        <begin position="517"/>
        <end position="539"/>
    </location>
</feature>
<reference evidence="9" key="3">
    <citation type="submission" date="2020-10" db="EMBL/GenBank/DDBJ databases">
        <authorList>
            <person name="Sedaghatjoo S."/>
        </authorList>
    </citation>
    <scope>NUCLEOTIDE SEQUENCE</scope>
    <source>
        <strain evidence="9">AZH3</strain>
    </source>
</reference>
<dbReference type="PANTHER" id="PTHR28124">
    <property type="entry name" value="DNA REPLICATION REGULATOR SLD2"/>
    <property type="match status" value="1"/>
</dbReference>
<comment type="similarity">
    <text evidence="2 7">Belongs to the SLD2 family.</text>
</comment>
<comment type="subcellular location">
    <subcellularLocation>
        <location evidence="1 7">Nucleus</location>
    </subcellularLocation>
</comment>
<evidence type="ECO:0000256" key="1">
    <source>
        <dbReference type="ARBA" id="ARBA00004123"/>
    </source>
</evidence>
<feature type="compositionally biased region" description="Low complexity" evidence="8">
    <location>
        <begin position="635"/>
        <end position="644"/>
    </location>
</feature>
<feature type="compositionally biased region" description="Low complexity" evidence="8">
    <location>
        <begin position="49"/>
        <end position="87"/>
    </location>
</feature>
<reference evidence="10" key="1">
    <citation type="submission" date="2016-04" db="EMBL/GenBank/DDBJ databases">
        <authorList>
            <person name="Nguyen H.D."/>
            <person name="Kesanakurti P."/>
            <person name="Cullis J."/>
            <person name="Levesque C.A."/>
            <person name="Hambleton S."/>
        </authorList>
    </citation>
    <scope>NUCLEOTIDE SEQUENCE</scope>
    <source>
        <strain evidence="10">DAOMC 238032</strain>
    </source>
</reference>
<evidence type="ECO:0000313" key="11">
    <source>
        <dbReference type="Proteomes" id="UP000077671"/>
    </source>
</evidence>
<comment type="function">
    <text evidence="7">Has a role in the initiation of DNA replication. Required at S-phase checkpoint.</text>
</comment>
<evidence type="ECO:0000256" key="4">
    <source>
        <dbReference type="ARBA" id="ARBA00022705"/>
    </source>
</evidence>
<sequence length="890" mass="95424">MEGILRKQLKDFQRAFLAQHGRAPSKSDMAKEPGIQSAYDAWHAIRKVSSSSSSSSTTQQQQQQQQQQREEGSTSASSTAVDSSQRSTETETAPSRAHKGKHRAPPDTVFTTPSRTKARHPAPTTATPNSTGRKKTNPFATTPSAASPSLTATPSRSNTRARPPTPATIVRIFATPPHPAAAASAGLQDDAHFDYANSPSRLKALIAARSGSAKPGGGSNLLLGKQTAFTPRTKARKRLRGEYVPPTPETKTRTRTSLALPPSEPEEEEEDESGDEQEDEDEDAPEGMGGRPLKRRRDLPNTQQQQQQQLRQPTTSSFKRAITAPALLSSRPGASQASARARGAFLAEWELDYPMPAPPSSESASTGAGAKEYPGLGMGSLHGPGPSGLNGEGSSRDEVFQPRTFRRSSSRAASIFAKGTTSEAESSSQGKGKGKGKGPAEEGDVQMVDATTTTTTTTRDGDDGVGEGDVHAKPHRTTGPRWTLSHIEISDDESEKSDAGGPSSRKPSSSTAQKWLTSKSKSANKSTAQPPPSTSSSSPGKQKITLAPYLRHGTVRSRLLEQDERRRRASPTKRRQGQGEDGMEVDDGPKEEEGEDEDEDDLLEYAFPLLRPSTFVPDPTPQPRASSPSPPAPGPASGSGEGPANNKADTEQDSTRDLTAVQNQHATQARRLRSRAVLRALLGEMEELDLEREQGQPSTSSTGAEPGSSPAVEVKAKTWGQAKEMNHLAAGGKRGKGKGKGKRSRLGLDLDEEDDMEREKERERVESLKKKKKEKREREEGKLGSKFARVGRAGVGAAEEVGELADDEDEDEGEEDAIRDDDEDGDDESAGSDGEGGSLLRRRRRLRGRTALRKKGGGGRADGGDEDWDSEVGSEEYGLGDGEMDEMDVI</sequence>
<feature type="compositionally biased region" description="Low complexity" evidence="8">
    <location>
        <begin position="784"/>
        <end position="799"/>
    </location>
</feature>
<feature type="compositionally biased region" description="Acidic residues" evidence="8">
    <location>
        <begin position="864"/>
        <end position="874"/>
    </location>
</feature>
<feature type="compositionally biased region" description="Basic residues" evidence="8">
    <location>
        <begin position="733"/>
        <end position="745"/>
    </location>
</feature>
<keyword evidence="4 7" id="KW-0235">DNA replication</keyword>
<feature type="compositionally biased region" description="Polar residues" evidence="8">
    <location>
        <begin position="505"/>
        <end position="516"/>
    </location>
</feature>
<feature type="compositionally biased region" description="Low complexity" evidence="8">
    <location>
        <begin position="329"/>
        <end position="344"/>
    </location>
</feature>
<evidence type="ECO:0000313" key="10">
    <source>
        <dbReference type="EMBL" id="KAE8264298.1"/>
    </source>
</evidence>
<dbReference type="InterPro" id="IPR040203">
    <property type="entry name" value="Sld2"/>
</dbReference>
<evidence type="ECO:0000313" key="9">
    <source>
        <dbReference type="EMBL" id="CAD6940776.1"/>
    </source>
</evidence>
<dbReference type="PANTHER" id="PTHR28124:SF1">
    <property type="entry name" value="DNA REPLICATION REGULATOR SLD2"/>
    <property type="match status" value="1"/>
</dbReference>
<feature type="compositionally biased region" description="Basic residues" evidence="8">
    <location>
        <begin position="840"/>
        <end position="857"/>
    </location>
</feature>
<feature type="compositionally biased region" description="Basic residues" evidence="8">
    <location>
        <begin position="567"/>
        <end position="576"/>
    </location>
</feature>
<dbReference type="Proteomes" id="UP000077671">
    <property type="component" value="Unassembled WGS sequence"/>
</dbReference>